<dbReference type="eggNOG" id="ENOG502QQUZ">
    <property type="taxonomic scope" value="Eukaryota"/>
</dbReference>
<dbReference type="InterPro" id="IPR052809">
    <property type="entry name" value="Actin_polarity_regulatory"/>
</dbReference>
<sequence>MAAAPGGLPDRRLVHHILVSEFDIDKGSGLAHQYPTPTGASESLLAELMLPDGVHNREEDWTIFFLNQTAPEASHDSAKGSKSMPSDNKTPAVTSLDAFVYEFTEATQGWSQLGTDTMKVYLERNALRIAGPDFSKSLPRDVELQHQSMEPLFHCVIVGEAAFGFRFADQVAELTFETHCEELRKETPSEVFEPPSPAPAPVVVPSTEKSSDKPFLYVLNVIRNKRVENVRRGAVVKALAICTPYRWLHVFKPVLLLAVDRYFKTSDVSVLAELYDAINAMDVSGMPDLTQAQKLMLRSGGDKEKQIFTTSIPYMKINIPVRIPMTTLDDEVADGSVSKLVTTFAPGFMTLYNALLLEKRVIFVGYNRSASEVVNLVLAACQLICPPISGLIKRCFPYTNLSNMTFLEFRNYGYLVGVTNPIFRDNTEWWDVLCNLETGKVIHNPKFLPPPETERHAASDAEFLADVLAKIEGHVAEESIRQLFTDYTQRIMDLALNDAEFPDEIAKKKELEINHARGEQWKKTAFFQQYAQERHERRSRRTITAIDTERHIQKLRVRKALSAQEIYSIFKDFNTCITTDVQILELLTYLPENQGGLYPIAVSLVHPSENVRRATAELFHRISRIEAGRELINNLNDFLRTAYERSKALLR</sequence>
<proteinExistence type="predicted"/>
<keyword evidence="4" id="KW-1185">Reference proteome</keyword>
<dbReference type="PROSITE" id="PS50211">
    <property type="entry name" value="DENN"/>
    <property type="match status" value="1"/>
</dbReference>
<name>A0A0D2X109_CAPO3</name>
<feature type="region of interest" description="Disordered" evidence="1">
    <location>
        <begin position="186"/>
        <end position="206"/>
    </location>
</feature>
<dbReference type="OrthoDB" id="66409at2759"/>
<dbReference type="FunCoup" id="A0A0D2X109">
    <property type="interactions" value="18"/>
</dbReference>
<dbReference type="Proteomes" id="UP000008743">
    <property type="component" value="Unassembled WGS sequence"/>
</dbReference>
<protein>
    <recommendedName>
        <fullName evidence="2">UDENN domain-containing protein</fullName>
    </recommendedName>
</protein>
<dbReference type="InterPro" id="IPR037516">
    <property type="entry name" value="Tripartite_DENN"/>
</dbReference>
<feature type="domain" description="UDENN" evidence="2">
    <location>
        <begin position="15"/>
        <end position="541"/>
    </location>
</feature>
<evidence type="ECO:0000256" key="1">
    <source>
        <dbReference type="SAM" id="MobiDB-lite"/>
    </source>
</evidence>
<reference evidence="4" key="1">
    <citation type="submission" date="2011-02" db="EMBL/GenBank/DDBJ databases">
        <title>The Genome Sequence of Capsaspora owczarzaki ATCC 30864.</title>
        <authorList>
            <person name="Russ C."/>
            <person name="Cuomo C."/>
            <person name="Burger G."/>
            <person name="Gray M.W."/>
            <person name="Holland P.W.H."/>
            <person name="King N."/>
            <person name="Lang F.B.F."/>
            <person name="Roger A.J."/>
            <person name="Ruiz-Trillo I."/>
            <person name="Young S.K."/>
            <person name="Zeng Q."/>
            <person name="Gargeya S."/>
            <person name="Alvarado L."/>
            <person name="Berlin A."/>
            <person name="Chapman S.B."/>
            <person name="Chen Z."/>
            <person name="Freedman E."/>
            <person name="Gellesch M."/>
            <person name="Goldberg J."/>
            <person name="Griggs A."/>
            <person name="Gujja S."/>
            <person name="Heilman E."/>
            <person name="Heiman D."/>
            <person name="Howarth C."/>
            <person name="Mehta T."/>
            <person name="Neiman D."/>
            <person name="Pearson M."/>
            <person name="Roberts A."/>
            <person name="Saif S."/>
            <person name="Shea T."/>
            <person name="Shenoy N."/>
            <person name="Sisk P."/>
            <person name="Stolte C."/>
            <person name="Sykes S."/>
            <person name="White J."/>
            <person name="Yandava C."/>
            <person name="Haas B."/>
            <person name="Nusbaum C."/>
            <person name="Birren B."/>
        </authorList>
    </citation>
    <scope>NUCLEOTIDE SEQUENCE</scope>
    <source>
        <strain evidence="4">ATCC 30864</strain>
    </source>
</reference>
<dbReference type="GO" id="GO:0005886">
    <property type="term" value="C:plasma membrane"/>
    <property type="evidence" value="ECO:0007669"/>
    <property type="project" value="TreeGrafter"/>
</dbReference>
<dbReference type="PhylomeDB" id="A0A0D2X109"/>
<evidence type="ECO:0000313" key="4">
    <source>
        <dbReference type="Proteomes" id="UP000008743"/>
    </source>
</evidence>
<dbReference type="GO" id="GO:0051666">
    <property type="term" value="P:actin cortical patch localization"/>
    <property type="evidence" value="ECO:0007669"/>
    <property type="project" value="TreeGrafter"/>
</dbReference>
<dbReference type="Pfam" id="PF08616">
    <property type="entry name" value="SPA"/>
    <property type="match status" value="1"/>
</dbReference>
<dbReference type="STRING" id="595528.A0A0D2X109"/>
<accession>A0A0D2X109</accession>
<dbReference type="PANTHER" id="PTHR28245:SF1">
    <property type="entry name" value="ARF3-INTERACTING PROTEIN 1"/>
    <property type="match status" value="1"/>
</dbReference>
<dbReference type="Pfam" id="PF07792">
    <property type="entry name" value="Afi1"/>
    <property type="match status" value="1"/>
</dbReference>
<dbReference type="InterPro" id="IPR012860">
    <property type="entry name" value="Afi1_N"/>
</dbReference>
<gene>
    <name evidence="3" type="ORF">CAOG_001378</name>
</gene>
<organism evidence="3 4">
    <name type="scientific">Capsaspora owczarzaki (strain ATCC 30864)</name>
    <dbReference type="NCBI Taxonomy" id="595528"/>
    <lineage>
        <taxon>Eukaryota</taxon>
        <taxon>Filasterea</taxon>
        <taxon>Capsaspora</taxon>
    </lineage>
</organism>
<evidence type="ECO:0000313" key="3">
    <source>
        <dbReference type="EMBL" id="KJE89989.1"/>
    </source>
</evidence>
<dbReference type="AlphaFoldDB" id="A0A0D2X109"/>
<evidence type="ECO:0000259" key="2">
    <source>
        <dbReference type="PROSITE" id="PS50211"/>
    </source>
</evidence>
<dbReference type="InParanoid" id="A0A0D2X109"/>
<dbReference type="EMBL" id="KE346361">
    <property type="protein sequence ID" value="KJE89989.1"/>
    <property type="molecule type" value="Genomic_DNA"/>
</dbReference>
<dbReference type="PANTHER" id="PTHR28245">
    <property type="entry name" value="ARF3-INTERACTING PROTEIN 1"/>
    <property type="match status" value="1"/>
</dbReference>